<feature type="binding site" evidence="21">
    <location>
        <position position="661"/>
    </location>
    <ligand>
        <name>ATP</name>
        <dbReference type="ChEBI" id="CHEBI:30616"/>
    </ligand>
</feature>
<dbReference type="GO" id="GO:0006909">
    <property type="term" value="P:phagocytosis"/>
    <property type="evidence" value="ECO:0000318"/>
    <property type="project" value="GO_Central"/>
</dbReference>
<evidence type="ECO:0000256" key="12">
    <source>
        <dbReference type="ARBA" id="ARBA00023137"/>
    </source>
</evidence>
<evidence type="ECO:0000256" key="4">
    <source>
        <dbReference type="ARBA" id="ARBA00022553"/>
    </source>
</evidence>
<evidence type="ECO:0000256" key="22">
    <source>
        <dbReference type="SAM" id="Phobius"/>
    </source>
</evidence>
<dbReference type="OrthoDB" id="122279at2759"/>
<dbReference type="PROSITE" id="PS00107">
    <property type="entry name" value="PROTEIN_KINASE_ATP"/>
    <property type="match status" value="1"/>
</dbReference>
<dbReference type="Gene3D" id="1.10.533.10">
    <property type="entry name" value="Death Domain, Fas"/>
    <property type="match status" value="1"/>
</dbReference>
<keyword evidence="23" id="KW-0732">Signal</keyword>
<dbReference type="GO" id="GO:0031349">
    <property type="term" value="P:positive regulation of defense response"/>
    <property type="evidence" value="ECO:0007669"/>
    <property type="project" value="UniProtKB-ARBA"/>
</dbReference>
<evidence type="ECO:0000256" key="6">
    <source>
        <dbReference type="ARBA" id="ARBA00022692"/>
    </source>
</evidence>
<name>A0A9J7LUQ6_BRAFL</name>
<dbReference type="InterPro" id="IPR000719">
    <property type="entry name" value="Prot_kinase_dom"/>
</dbReference>
<evidence type="ECO:0000256" key="8">
    <source>
        <dbReference type="ARBA" id="ARBA00022777"/>
    </source>
</evidence>
<reference evidence="26" key="1">
    <citation type="journal article" date="2020" name="Nat. Ecol. Evol.">
        <title>Deeply conserved synteny resolves early events in vertebrate evolution.</title>
        <authorList>
            <person name="Simakov O."/>
            <person name="Marletaz F."/>
            <person name="Yue J.X."/>
            <person name="O'Connell B."/>
            <person name="Jenkins J."/>
            <person name="Brandt A."/>
            <person name="Calef R."/>
            <person name="Tung C.H."/>
            <person name="Huang T.K."/>
            <person name="Schmutz J."/>
            <person name="Satoh N."/>
            <person name="Yu J.K."/>
            <person name="Putnam N.H."/>
            <person name="Green R.E."/>
            <person name="Rokhsar D.S."/>
        </authorList>
    </citation>
    <scope>NUCLEOTIDE SEQUENCE [LARGE SCALE GENOMIC DNA]</scope>
    <source>
        <strain evidence="26">S238N-H82</strain>
    </source>
</reference>
<dbReference type="SMART" id="SM00219">
    <property type="entry name" value="TyrKc"/>
    <property type="match status" value="1"/>
</dbReference>
<evidence type="ECO:0000256" key="13">
    <source>
        <dbReference type="ARBA" id="ARBA00023157"/>
    </source>
</evidence>
<comment type="catalytic activity">
    <reaction evidence="17">
        <text>L-tyrosyl-[protein] + ATP = O-phospho-L-tyrosyl-[protein] + ADP + H(+)</text>
        <dbReference type="Rhea" id="RHEA:10596"/>
        <dbReference type="Rhea" id="RHEA-COMP:10136"/>
        <dbReference type="Rhea" id="RHEA-COMP:20101"/>
        <dbReference type="ChEBI" id="CHEBI:15378"/>
        <dbReference type="ChEBI" id="CHEBI:30616"/>
        <dbReference type="ChEBI" id="CHEBI:46858"/>
        <dbReference type="ChEBI" id="CHEBI:61978"/>
        <dbReference type="ChEBI" id="CHEBI:456216"/>
        <dbReference type="EC" id="2.7.10.1"/>
    </reaction>
</comment>
<dbReference type="InterPro" id="IPR008266">
    <property type="entry name" value="Tyr_kinase_AS"/>
</dbReference>
<dbReference type="InterPro" id="IPR003961">
    <property type="entry name" value="FN3_dom"/>
</dbReference>
<keyword evidence="8" id="KW-0418">Kinase</keyword>
<comment type="similarity">
    <text evidence="2">Belongs to the protein kinase superfamily. CAMK Ser/Thr protein kinase family.</text>
</comment>
<evidence type="ECO:0000256" key="11">
    <source>
        <dbReference type="ARBA" id="ARBA00023136"/>
    </source>
</evidence>
<dbReference type="Gene3D" id="1.10.510.10">
    <property type="entry name" value="Transferase(Phosphotransferase) domain 1"/>
    <property type="match status" value="1"/>
</dbReference>
<dbReference type="SMART" id="SM00409">
    <property type="entry name" value="IG"/>
    <property type="match status" value="3"/>
</dbReference>
<evidence type="ECO:0000256" key="19">
    <source>
        <dbReference type="PIRSR" id="PIRSR000615-2"/>
    </source>
</evidence>
<dbReference type="PROSITE" id="PS00109">
    <property type="entry name" value="PROTEIN_KINASE_TYR"/>
    <property type="match status" value="1"/>
</dbReference>
<dbReference type="Gene3D" id="3.30.200.20">
    <property type="entry name" value="Phosphorylase Kinase, domain 1"/>
    <property type="match status" value="1"/>
</dbReference>
<gene>
    <name evidence="27" type="primary">LOC118424790</name>
</gene>
<dbReference type="SUPFAM" id="SSF48726">
    <property type="entry name" value="Immunoglobulin"/>
    <property type="match status" value="3"/>
</dbReference>
<dbReference type="CDD" id="cd00063">
    <property type="entry name" value="FN3"/>
    <property type="match status" value="1"/>
</dbReference>
<dbReference type="GO" id="GO:0005524">
    <property type="term" value="F:ATP binding"/>
    <property type="evidence" value="ECO:0007669"/>
    <property type="project" value="UniProtKB-UniRule"/>
</dbReference>
<dbReference type="Proteomes" id="UP000001554">
    <property type="component" value="Chromosome 10"/>
</dbReference>
<dbReference type="SMART" id="SM00408">
    <property type="entry name" value="IGc2"/>
    <property type="match status" value="2"/>
</dbReference>
<keyword evidence="9 19" id="KW-0067">ATP-binding</keyword>
<keyword evidence="16" id="KW-0393">Immunoglobulin domain</keyword>
<evidence type="ECO:0000256" key="2">
    <source>
        <dbReference type="ARBA" id="ARBA00006692"/>
    </source>
</evidence>
<sequence length="920" mass="103033">MMLRTRALLWGVLLVFTVSAATNGFFTRIPGNVTVLRGGVAEFPWSFDDTGVNSFQWLKLPQTLIGGLNLWQNEEGSPFIHVYERRAQRLDDYAYGFSLSDVSEADAGGYRITAYLISGTEFNIATLTVKYPPTETTASAPATTVNEGFRLQLSCTTRSNPPSTFQWTKDSTALNNPTAQENTVHDSTTSTSTVIIPRVSREDNGRYQCEASNGLSPDENAFIDIIVQYAPSNTVATVKEANITEGGRVELSCHAEGLPRPTYTWYKISDTYELPSDSSTDPTRGTLIIFPARLEDSGVYLCRASNGVGEPGSSRVNVTIIEALSPVPPPTMLTGTRNDNWFDSPLIVPIVVTVTTSCVLIIVGALIYHRRRKRSIKQRKCDRILSLSNNHHRERLEYLCPDMSVLRVSDATELDKMADPALQEFWDCLVRMDVDPVLMFLREKRSLTVDVTAGVRAAPCVVERLLEILCVLKGDQASRVLSDALRHSDQTHLADLLDGKVLPDAKCVTIATTTETSIGITFKPAYKNLQHFGDVDKYLVTLGLATPEPKVIARRHIHASDPLQAEFSGLEQGTSYNVTVISERGDVRSAGVTVTITTIGGYEEPSMLLQRFTGEERSKIHHVLIYKDTITLLEPLGNGNFGEVRHGVYKKGNKWMECAAKTLYDTAAPGEMVSLLQEGLRMIKFNHDNVLELTGICVHGNQAMIVLPYMKHGDLRKYLINKQTLPLLENLRLCLDIARGMAYLSDNDIVHRDLAARNCMLDENLRVKVADFGLCRDVHEKGYYRIQSWETGQHPCPPPQVKLPYKWMAPESHATYIFDTKTDIWSYGIVLWEIFAAGQTPYPGMPGVSIVHHLKEGYRMDRPNRCPIMLYNSIMKQCWLTSPLERPNFKEVLRKIEQIHTSFKHRSDFENHDVQVHSLA</sequence>
<evidence type="ECO:0000256" key="10">
    <source>
        <dbReference type="ARBA" id="ARBA00022989"/>
    </source>
</evidence>
<dbReference type="OMA" id="SWETGQH"/>
<protein>
    <recommendedName>
        <fullName evidence="3">receptor protein-tyrosine kinase</fullName>
        <ecNumber evidence="3">2.7.10.1</ecNumber>
    </recommendedName>
</protein>
<dbReference type="SUPFAM" id="SSF47986">
    <property type="entry name" value="DEATH domain"/>
    <property type="match status" value="1"/>
</dbReference>
<dbReference type="Gene3D" id="2.60.40.10">
    <property type="entry name" value="Immunoglobulins"/>
    <property type="match status" value="4"/>
</dbReference>
<dbReference type="InterPro" id="IPR001245">
    <property type="entry name" value="Ser-Thr/Tyr_kinase_cat_dom"/>
</dbReference>
<evidence type="ECO:0000256" key="14">
    <source>
        <dbReference type="ARBA" id="ARBA00023170"/>
    </source>
</evidence>
<dbReference type="PANTHER" id="PTHR24416">
    <property type="entry name" value="TYROSINE-PROTEIN KINASE RECEPTOR"/>
    <property type="match status" value="1"/>
</dbReference>
<dbReference type="InterPro" id="IPR020635">
    <property type="entry name" value="Tyr_kinase_cat_dom"/>
</dbReference>
<evidence type="ECO:0000256" key="17">
    <source>
        <dbReference type="ARBA" id="ARBA00051243"/>
    </source>
</evidence>
<feature type="binding site" evidence="20">
    <location>
        <position position="758"/>
    </location>
    <ligand>
        <name>Mg(2+)</name>
        <dbReference type="ChEBI" id="CHEBI:18420"/>
    </ligand>
</feature>
<dbReference type="InterPro" id="IPR017441">
    <property type="entry name" value="Protein_kinase_ATP_BS"/>
</dbReference>
<evidence type="ECO:0000256" key="1">
    <source>
        <dbReference type="ARBA" id="ARBA00004479"/>
    </source>
</evidence>
<dbReference type="FunFam" id="1.10.510.10:FF:001467">
    <property type="entry name" value="Uncharacterized protein"/>
    <property type="match status" value="1"/>
</dbReference>
<dbReference type="GO" id="GO:0016477">
    <property type="term" value="P:cell migration"/>
    <property type="evidence" value="ECO:0000318"/>
    <property type="project" value="GO_Central"/>
</dbReference>
<feature type="chain" id="PRO_5039928917" description="receptor protein-tyrosine kinase" evidence="23">
    <location>
        <begin position="21"/>
        <end position="920"/>
    </location>
</feature>
<evidence type="ECO:0000256" key="20">
    <source>
        <dbReference type="PIRSR" id="PIRSR000615-3"/>
    </source>
</evidence>
<keyword evidence="4" id="KW-0597">Phosphoprotein</keyword>
<dbReference type="InterPro" id="IPR036116">
    <property type="entry name" value="FN3_sf"/>
</dbReference>
<dbReference type="GO" id="GO:0046872">
    <property type="term" value="F:metal ion binding"/>
    <property type="evidence" value="ECO:0007669"/>
    <property type="project" value="UniProtKB-KW"/>
</dbReference>
<dbReference type="PROSITE" id="PS50835">
    <property type="entry name" value="IG_LIKE"/>
    <property type="match status" value="2"/>
</dbReference>
<dbReference type="GO" id="GO:0043235">
    <property type="term" value="C:receptor complex"/>
    <property type="evidence" value="ECO:0000318"/>
    <property type="project" value="GO_Central"/>
</dbReference>
<evidence type="ECO:0000256" key="5">
    <source>
        <dbReference type="ARBA" id="ARBA00022679"/>
    </source>
</evidence>
<keyword evidence="11 22" id="KW-0472">Membrane</keyword>
<dbReference type="EC" id="2.7.10.1" evidence="3"/>
<keyword evidence="10 22" id="KW-1133">Transmembrane helix</keyword>
<keyword evidence="12" id="KW-0829">Tyrosine-protein kinase</keyword>
<feature type="transmembrane region" description="Helical" evidence="22">
    <location>
        <begin position="346"/>
        <end position="368"/>
    </location>
</feature>
<dbReference type="InterPro" id="IPR007110">
    <property type="entry name" value="Ig-like_dom"/>
</dbReference>
<keyword evidence="20" id="KW-0479">Metal-binding</keyword>
<dbReference type="SUPFAM" id="SSF49265">
    <property type="entry name" value="Fibronectin type III"/>
    <property type="match status" value="1"/>
</dbReference>
<dbReference type="Pfam" id="PF13927">
    <property type="entry name" value="Ig_3"/>
    <property type="match status" value="2"/>
</dbReference>
<keyword evidence="5" id="KW-0808">Transferase</keyword>
<dbReference type="PRINTS" id="PR00109">
    <property type="entry name" value="TYRKINASE"/>
</dbReference>
<evidence type="ECO:0000259" key="25">
    <source>
        <dbReference type="PROSITE" id="PS50835"/>
    </source>
</evidence>
<dbReference type="GO" id="GO:0043123">
    <property type="term" value="P:positive regulation of canonical NF-kappaB signal transduction"/>
    <property type="evidence" value="ECO:0007669"/>
    <property type="project" value="UniProtKB-ARBA"/>
</dbReference>
<keyword evidence="20" id="KW-0460">Magnesium</keyword>
<evidence type="ECO:0000256" key="18">
    <source>
        <dbReference type="PIRSR" id="PIRSR000615-1"/>
    </source>
</evidence>
<evidence type="ECO:0000259" key="24">
    <source>
        <dbReference type="PROSITE" id="PS50011"/>
    </source>
</evidence>
<dbReference type="InterPro" id="IPR011029">
    <property type="entry name" value="DEATH-like_dom_sf"/>
</dbReference>
<keyword evidence="19 21" id="KW-0547">Nucleotide-binding</keyword>
<dbReference type="GO" id="GO:0007169">
    <property type="term" value="P:cell surface receptor protein tyrosine kinase signaling pathway"/>
    <property type="evidence" value="ECO:0000318"/>
    <property type="project" value="GO_Central"/>
</dbReference>
<dbReference type="CDD" id="cd00096">
    <property type="entry name" value="Ig"/>
    <property type="match status" value="2"/>
</dbReference>
<feature type="active site" description="Proton acceptor" evidence="18">
    <location>
        <position position="753"/>
    </location>
</feature>
<dbReference type="CDD" id="cd01671">
    <property type="entry name" value="CARD"/>
    <property type="match status" value="1"/>
</dbReference>
<keyword evidence="6 22" id="KW-0812">Transmembrane</keyword>
<dbReference type="GO" id="GO:0007399">
    <property type="term" value="P:nervous system development"/>
    <property type="evidence" value="ECO:0000318"/>
    <property type="project" value="GO_Central"/>
</dbReference>
<dbReference type="SUPFAM" id="SSF56112">
    <property type="entry name" value="Protein kinase-like (PK-like)"/>
    <property type="match status" value="1"/>
</dbReference>
<dbReference type="InterPro" id="IPR013783">
    <property type="entry name" value="Ig-like_fold"/>
</dbReference>
<evidence type="ECO:0000313" key="26">
    <source>
        <dbReference type="Proteomes" id="UP000001554"/>
    </source>
</evidence>
<dbReference type="CDD" id="cd00192">
    <property type="entry name" value="PTKc"/>
    <property type="match status" value="1"/>
</dbReference>
<dbReference type="PIRSF" id="PIRSF000615">
    <property type="entry name" value="TyrPK_CSF1-R"/>
    <property type="match status" value="1"/>
</dbReference>
<keyword evidence="26" id="KW-1185">Reference proteome</keyword>
<keyword evidence="15" id="KW-0325">Glycoprotein</keyword>
<evidence type="ECO:0000256" key="15">
    <source>
        <dbReference type="ARBA" id="ARBA00023180"/>
    </source>
</evidence>
<evidence type="ECO:0000256" key="9">
    <source>
        <dbReference type="ARBA" id="ARBA00022840"/>
    </source>
</evidence>
<dbReference type="RefSeq" id="XP_035689458.1">
    <property type="nucleotide sequence ID" value="XM_035833565.1"/>
</dbReference>
<evidence type="ECO:0000313" key="27">
    <source>
        <dbReference type="RefSeq" id="XP_035689458.1"/>
    </source>
</evidence>
<feature type="domain" description="Ig-like" evidence="25">
    <location>
        <begin position="231"/>
        <end position="319"/>
    </location>
</feature>
<keyword evidence="13" id="KW-1015">Disulfide bond</keyword>
<accession>A0A9J7LUQ6</accession>
<keyword evidence="7" id="KW-0677">Repeat</keyword>
<dbReference type="InterPro" id="IPR036179">
    <property type="entry name" value="Ig-like_dom_sf"/>
</dbReference>
<dbReference type="InterPro" id="IPR050122">
    <property type="entry name" value="RTK"/>
</dbReference>
<feature type="domain" description="Protein kinase" evidence="24">
    <location>
        <begin position="630"/>
        <end position="903"/>
    </location>
</feature>
<feature type="binding site" evidence="20">
    <location>
        <position position="771"/>
    </location>
    <ligand>
        <name>Mg(2+)</name>
        <dbReference type="ChEBI" id="CHEBI:18420"/>
    </ligand>
</feature>
<evidence type="ECO:0000256" key="3">
    <source>
        <dbReference type="ARBA" id="ARBA00011902"/>
    </source>
</evidence>
<feature type="domain" description="Ig-like" evidence="25">
    <location>
        <begin position="133"/>
        <end position="214"/>
    </location>
</feature>
<dbReference type="InterPro" id="IPR011009">
    <property type="entry name" value="Kinase-like_dom_sf"/>
</dbReference>
<dbReference type="InterPro" id="IPR003599">
    <property type="entry name" value="Ig_sub"/>
</dbReference>
<comment type="subcellular location">
    <subcellularLocation>
        <location evidence="1">Membrane</location>
        <topology evidence="1">Single-pass type I membrane protein</topology>
    </subcellularLocation>
</comment>
<keyword evidence="14" id="KW-0675">Receptor</keyword>
<dbReference type="PANTHER" id="PTHR24416:SF564">
    <property type="entry name" value="MACROPHAGE-STIMULATING PROTEIN RECEPTOR"/>
    <property type="match status" value="1"/>
</dbReference>
<dbReference type="AlphaFoldDB" id="A0A9J7LUQ6"/>
<dbReference type="GO" id="GO:0004714">
    <property type="term" value="F:transmembrane receptor protein tyrosine kinase activity"/>
    <property type="evidence" value="ECO:0000318"/>
    <property type="project" value="GO_Central"/>
</dbReference>
<evidence type="ECO:0000256" key="23">
    <source>
        <dbReference type="SAM" id="SignalP"/>
    </source>
</evidence>
<reference evidence="27" key="2">
    <citation type="submission" date="2025-08" db="UniProtKB">
        <authorList>
            <consortium name="RefSeq"/>
        </authorList>
    </citation>
    <scope>IDENTIFICATION</scope>
    <source>
        <strain evidence="27">S238N-H82</strain>
        <tissue evidence="27">Testes</tissue>
    </source>
</reference>
<evidence type="ECO:0000256" key="21">
    <source>
        <dbReference type="PROSITE-ProRule" id="PRU10141"/>
    </source>
</evidence>
<evidence type="ECO:0000256" key="16">
    <source>
        <dbReference type="ARBA" id="ARBA00023319"/>
    </source>
</evidence>
<feature type="signal peptide" evidence="23">
    <location>
        <begin position="1"/>
        <end position="20"/>
    </location>
</feature>
<dbReference type="InterPro" id="IPR003598">
    <property type="entry name" value="Ig_sub2"/>
</dbReference>
<proteinExistence type="inferred from homology"/>
<organism evidence="26 27">
    <name type="scientific">Branchiostoma floridae</name>
    <name type="common">Florida lancelet</name>
    <name type="synonym">Amphioxus</name>
    <dbReference type="NCBI Taxonomy" id="7739"/>
    <lineage>
        <taxon>Eukaryota</taxon>
        <taxon>Metazoa</taxon>
        <taxon>Chordata</taxon>
        <taxon>Cephalochordata</taxon>
        <taxon>Leptocardii</taxon>
        <taxon>Amphioxiformes</taxon>
        <taxon>Branchiostomatidae</taxon>
        <taxon>Branchiostoma</taxon>
    </lineage>
</organism>
<dbReference type="GeneID" id="118424790"/>
<evidence type="ECO:0000256" key="7">
    <source>
        <dbReference type="ARBA" id="ARBA00022737"/>
    </source>
</evidence>
<dbReference type="PROSITE" id="PS50011">
    <property type="entry name" value="PROTEIN_KINASE_DOM"/>
    <property type="match status" value="1"/>
</dbReference>
<feature type="binding site" evidence="19">
    <location>
        <position position="757"/>
    </location>
    <ligand>
        <name>ATP</name>
        <dbReference type="ChEBI" id="CHEBI:30616"/>
    </ligand>
</feature>
<dbReference type="Pfam" id="PF07714">
    <property type="entry name" value="PK_Tyr_Ser-Thr"/>
    <property type="match status" value="1"/>
</dbReference>
<dbReference type="KEGG" id="bfo:118424790"/>
<dbReference type="GO" id="GO:0005886">
    <property type="term" value="C:plasma membrane"/>
    <property type="evidence" value="ECO:0000318"/>
    <property type="project" value="GO_Central"/>
</dbReference>